<gene>
    <name evidence="3" type="ORF">AALO_G00007160</name>
</gene>
<protein>
    <recommendedName>
        <fullName evidence="5">Secreted protein</fullName>
    </recommendedName>
</protein>
<name>A0AAV6HJN3_9TELE</name>
<feature type="chain" id="PRO_5043551828" description="Secreted protein" evidence="2">
    <location>
        <begin position="22"/>
        <end position="264"/>
    </location>
</feature>
<dbReference type="Proteomes" id="UP000823561">
    <property type="component" value="Chromosome 1"/>
</dbReference>
<dbReference type="AlphaFoldDB" id="A0AAV6HJN3"/>
<feature type="compositionally biased region" description="Polar residues" evidence="1">
    <location>
        <begin position="198"/>
        <end position="246"/>
    </location>
</feature>
<evidence type="ECO:0000256" key="1">
    <source>
        <dbReference type="SAM" id="MobiDB-lite"/>
    </source>
</evidence>
<dbReference type="EMBL" id="JADWDJ010000001">
    <property type="protein sequence ID" value="KAG5285761.1"/>
    <property type="molecule type" value="Genomic_DNA"/>
</dbReference>
<evidence type="ECO:0000256" key="2">
    <source>
        <dbReference type="SAM" id="SignalP"/>
    </source>
</evidence>
<feature type="compositionally biased region" description="Basic and acidic residues" evidence="1">
    <location>
        <begin position="23"/>
        <end position="36"/>
    </location>
</feature>
<organism evidence="3 4">
    <name type="scientific">Alosa alosa</name>
    <name type="common">allis shad</name>
    <dbReference type="NCBI Taxonomy" id="278164"/>
    <lineage>
        <taxon>Eukaryota</taxon>
        <taxon>Metazoa</taxon>
        <taxon>Chordata</taxon>
        <taxon>Craniata</taxon>
        <taxon>Vertebrata</taxon>
        <taxon>Euteleostomi</taxon>
        <taxon>Actinopterygii</taxon>
        <taxon>Neopterygii</taxon>
        <taxon>Teleostei</taxon>
        <taxon>Clupei</taxon>
        <taxon>Clupeiformes</taxon>
        <taxon>Clupeoidei</taxon>
        <taxon>Clupeidae</taxon>
        <taxon>Alosa</taxon>
    </lineage>
</organism>
<evidence type="ECO:0008006" key="5">
    <source>
        <dbReference type="Google" id="ProtNLM"/>
    </source>
</evidence>
<feature type="region of interest" description="Disordered" evidence="1">
    <location>
        <begin position="23"/>
        <end position="51"/>
    </location>
</feature>
<evidence type="ECO:0000313" key="3">
    <source>
        <dbReference type="EMBL" id="KAG5285761.1"/>
    </source>
</evidence>
<feature type="signal peptide" evidence="2">
    <location>
        <begin position="1"/>
        <end position="21"/>
    </location>
</feature>
<keyword evidence="4" id="KW-1185">Reference proteome</keyword>
<proteinExistence type="predicted"/>
<reference evidence="3 4" key="1">
    <citation type="submission" date="2020-10" db="EMBL/GenBank/DDBJ databases">
        <title>Chromosome-scale genome assembly of the Allis shad, Alosa alosa.</title>
        <authorList>
            <person name="Margot Z."/>
            <person name="Christophe K."/>
            <person name="Cabau C."/>
            <person name="Louis A."/>
            <person name="Berthelot C."/>
            <person name="Parey E."/>
            <person name="Roest Crollius H."/>
            <person name="Montfort J."/>
            <person name="Robinson-Rechavi M."/>
            <person name="Bucao C."/>
            <person name="Bouchez O."/>
            <person name="Gislard M."/>
            <person name="Lluch J."/>
            <person name="Milhes M."/>
            <person name="Lampietro C."/>
            <person name="Lopez Roques C."/>
            <person name="Donnadieu C."/>
            <person name="Braasch I."/>
            <person name="Desvignes T."/>
            <person name="Postlethwait J."/>
            <person name="Bobe J."/>
            <person name="Guiguen Y."/>
        </authorList>
    </citation>
    <scope>NUCLEOTIDE SEQUENCE [LARGE SCALE GENOMIC DNA]</scope>
    <source>
        <strain evidence="3">M-15738</strain>
        <tissue evidence="3">Blood</tissue>
    </source>
</reference>
<comment type="caution">
    <text evidence="3">The sequence shown here is derived from an EMBL/GenBank/DDBJ whole genome shotgun (WGS) entry which is preliminary data.</text>
</comment>
<sequence>MRVNSGLTVLAVIFIFATSHCSEDPEMDHGSEERGSSCEISDLTTKDPPVVSTTTASVVTKSPTASVRTTRQTESSKPPFVYRGEPLVIYMPKGGKESAQNSNKALTETLKRKMYSLKTALDKGEIQAIVIHSRRLQPMKSVWKPNQNNGYTSQVETSMRVMKANPASAIPMPRNGELNIANWLQSLQNWYARRAGNQGPSPNRPPQSGSNLNNFPQGGSPQSGSNQNNFPQGGSPQSGSNQNNFPQGVIPLSLINLSTHDESS</sequence>
<feature type="region of interest" description="Disordered" evidence="1">
    <location>
        <begin position="194"/>
        <end position="264"/>
    </location>
</feature>
<evidence type="ECO:0000313" key="4">
    <source>
        <dbReference type="Proteomes" id="UP000823561"/>
    </source>
</evidence>
<keyword evidence="2" id="KW-0732">Signal</keyword>
<accession>A0AAV6HJN3</accession>